<dbReference type="OrthoDB" id="4629915at2"/>
<gene>
    <name evidence="1" type="ORF">CXY01_35670</name>
</gene>
<dbReference type="RefSeq" id="WP_146930182.1">
    <property type="nucleotide sequence ID" value="NZ_BJUB01000013.1"/>
</dbReference>
<proteinExistence type="predicted"/>
<organism evidence="1 2">
    <name type="scientific">Cellulomonas xylanilytica</name>
    <dbReference type="NCBI Taxonomy" id="233583"/>
    <lineage>
        <taxon>Bacteria</taxon>
        <taxon>Bacillati</taxon>
        <taxon>Actinomycetota</taxon>
        <taxon>Actinomycetes</taxon>
        <taxon>Micrococcales</taxon>
        <taxon>Cellulomonadaceae</taxon>
        <taxon>Cellulomonas</taxon>
    </lineage>
</organism>
<comment type="caution">
    <text evidence="1">The sequence shown here is derived from an EMBL/GenBank/DDBJ whole genome shotgun (WGS) entry which is preliminary data.</text>
</comment>
<accession>A0A510V858</accession>
<dbReference type="Proteomes" id="UP000321118">
    <property type="component" value="Unassembled WGS sequence"/>
</dbReference>
<protein>
    <recommendedName>
        <fullName evidence="3">ANTAR domain-containing protein</fullName>
    </recommendedName>
</protein>
<evidence type="ECO:0000313" key="1">
    <source>
        <dbReference type="EMBL" id="GEK23047.1"/>
    </source>
</evidence>
<dbReference type="AlphaFoldDB" id="A0A510V858"/>
<keyword evidence="2" id="KW-1185">Reference proteome</keyword>
<evidence type="ECO:0008006" key="3">
    <source>
        <dbReference type="Google" id="ProtNLM"/>
    </source>
</evidence>
<name>A0A510V858_9CELL</name>
<dbReference type="EMBL" id="BJUB01000013">
    <property type="protein sequence ID" value="GEK23047.1"/>
    <property type="molecule type" value="Genomic_DNA"/>
</dbReference>
<reference evidence="1 2" key="1">
    <citation type="submission" date="2019-07" db="EMBL/GenBank/DDBJ databases">
        <title>Whole genome shotgun sequence of Cellulomonas xylanilytica NBRC 101102.</title>
        <authorList>
            <person name="Hosoyama A."/>
            <person name="Uohara A."/>
            <person name="Ohji S."/>
            <person name="Ichikawa N."/>
        </authorList>
    </citation>
    <scope>NUCLEOTIDE SEQUENCE [LARGE SCALE GENOMIC DNA]</scope>
    <source>
        <strain evidence="1 2">NBRC 101102</strain>
    </source>
</reference>
<sequence>MRFIPESQRVLDELRTEAPGLADSLLLRAALIVQLVPSCVAVCLRVQPAGLTVALADPSVALDRSVPLRRPDGEEPDGGDVLSEERWQRERAGDAESRCASSLAVAFHEHDHEHVTGQLTAYATEPDAFSAHADVILALVGAPAQTAVLNDDLPMRSLDDARDGPERLAETKAVELAVGYLMARDGIDGYVARRGLVAAAARAGVTVGAYAKTLVSEH</sequence>
<evidence type="ECO:0000313" key="2">
    <source>
        <dbReference type="Proteomes" id="UP000321118"/>
    </source>
</evidence>